<organism evidence="6 7">
    <name type="scientific">Lacicoccus qingdaonensis</name>
    <dbReference type="NCBI Taxonomy" id="576118"/>
    <lineage>
        <taxon>Bacteria</taxon>
        <taxon>Bacillati</taxon>
        <taxon>Bacillota</taxon>
        <taxon>Bacilli</taxon>
        <taxon>Bacillales</taxon>
        <taxon>Salinicoccaceae</taxon>
        <taxon>Lacicoccus</taxon>
    </lineage>
</organism>
<keyword evidence="3" id="KW-0804">Transcription</keyword>
<reference evidence="7" key="1">
    <citation type="submission" date="2016-10" db="EMBL/GenBank/DDBJ databases">
        <authorList>
            <person name="Varghese N."/>
            <person name="Submissions S."/>
        </authorList>
    </citation>
    <scope>NUCLEOTIDE SEQUENCE [LARGE SCALE GENOMIC DNA]</scope>
    <source>
        <strain evidence="7">CGMCC 1.8895</strain>
    </source>
</reference>
<dbReference type="Gene3D" id="1.10.10.60">
    <property type="entry name" value="Homeodomain-like"/>
    <property type="match status" value="1"/>
</dbReference>
<keyword evidence="1" id="KW-0805">Transcription regulation</keyword>
<dbReference type="SUPFAM" id="SSF46689">
    <property type="entry name" value="Homeodomain-like"/>
    <property type="match status" value="1"/>
</dbReference>
<name>A0A1G9EUF0_9BACL</name>
<evidence type="ECO:0000313" key="6">
    <source>
        <dbReference type="EMBL" id="SDK79668.1"/>
    </source>
</evidence>
<keyword evidence="7" id="KW-1185">Reference proteome</keyword>
<dbReference type="PRINTS" id="PR00455">
    <property type="entry name" value="HTHTETR"/>
</dbReference>
<dbReference type="InterPro" id="IPR036271">
    <property type="entry name" value="Tet_transcr_reg_TetR-rel_C_sf"/>
</dbReference>
<dbReference type="InterPro" id="IPR009057">
    <property type="entry name" value="Homeodomain-like_sf"/>
</dbReference>
<sequence length="195" mass="22256">MTEPIKLTKSLRQLMETTEHLILEKGCKKTTLQDIIRHSGLSKGAIYHYVRSKEELYGIILRNHSVNVDDSFFKQASKETAGLDEPLSAIVSHLDYLTDKDDVRNIIFIYLLGLKDNPVIIELLSNIYEASLKNAISWVETGQKAGVIKSELDPQSTAKMFMSFSYGLRVRGMLEEDISYEINDFYNLMKNTLQT</sequence>
<dbReference type="PANTHER" id="PTHR47506">
    <property type="entry name" value="TRANSCRIPTIONAL REGULATORY PROTEIN"/>
    <property type="match status" value="1"/>
</dbReference>
<feature type="domain" description="HTH tetR-type" evidence="5">
    <location>
        <begin position="8"/>
        <end position="68"/>
    </location>
</feature>
<evidence type="ECO:0000259" key="5">
    <source>
        <dbReference type="PROSITE" id="PS50977"/>
    </source>
</evidence>
<dbReference type="GO" id="GO:0003677">
    <property type="term" value="F:DNA binding"/>
    <property type="evidence" value="ECO:0007669"/>
    <property type="project" value="UniProtKB-UniRule"/>
</dbReference>
<evidence type="ECO:0000256" key="3">
    <source>
        <dbReference type="ARBA" id="ARBA00023163"/>
    </source>
</evidence>
<dbReference type="STRING" id="576118.SAMN05216216_1105"/>
<dbReference type="AlphaFoldDB" id="A0A1G9EUF0"/>
<dbReference type="Pfam" id="PF00440">
    <property type="entry name" value="TetR_N"/>
    <property type="match status" value="1"/>
</dbReference>
<evidence type="ECO:0000256" key="2">
    <source>
        <dbReference type="ARBA" id="ARBA00023125"/>
    </source>
</evidence>
<dbReference type="PROSITE" id="PS50977">
    <property type="entry name" value="HTH_TETR_2"/>
    <property type="match status" value="1"/>
</dbReference>
<feature type="DNA-binding region" description="H-T-H motif" evidence="4">
    <location>
        <begin position="31"/>
        <end position="50"/>
    </location>
</feature>
<protein>
    <submittedName>
        <fullName evidence="6">Transcriptional regulator, TetR family</fullName>
    </submittedName>
</protein>
<dbReference type="SUPFAM" id="SSF48498">
    <property type="entry name" value="Tetracyclin repressor-like, C-terminal domain"/>
    <property type="match status" value="1"/>
</dbReference>
<dbReference type="Gene3D" id="1.10.357.10">
    <property type="entry name" value="Tetracycline Repressor, domain 2"/>
    <property type="match status" value="1"/>
</dbReference>
<dbReference type="EMBL" id="FNFY01000010">
    <property type="protein sequence ID" value="SDK79668.1"/>
    <property type="molecule type" value="Genomic_DNA"/>
</dbReference>
<dbReference type="Proteomes" id="UP000199008">
    <property type="component" value="Unassembled WGS sequence"/>
</dbReference>
<keyword evidence="2 4" id="KW-0238">DNA-binding</keyword>
<evidence type="ECO:0000313" key="7">
    <source>
        <dbReference type="Proteomes" id="UP000199008"/>
    </source>
</evidence>
<proteinExistence type="predicted"/>
<evidence type="ECO:0000256" key="4">
    <source>
        <dbReference type="PROSITE-ProRule" id="PRU00335"/>
    </source>
</evidence>
<gene>
    <name evidence="6" type="ORF">SAMN05216216_1105</name>
</gene>
<accession>A0A1G9EUF0</accession>
<dbReference type="InterPro" id="IPR001647">
    <property type="entry name" value="HTH_TetR"/>
</dbReference>
<dbReference type="PANTHER" id="PTHR47506:SF6">
    <property type="entry name" value="HTH-TYPE TRANSCRIPTIONAL REPRESSOR NEMR"/>
    <property type="match status" value="1"/>
</dbReference>
<evidence type="ECO:0000256" key="1">
    <source>
        <dbReference type="ARBA" id="ARBA00023015"/>
    </source>
</evidence>